<dbReference type="EMBL" id="LNYW01000069">
    <property type="protein sequence ID" value="KTD57303.1"/>
    <property type="molecule type" value="Genomic_DNA"/>
</dbReference>
<dbReference type="OrthoDB" id="5651381at2"/>
<protein>
    <submittedName>
        <fullName evidence="2">Uncharacterized protein</fullName>
    </submittedName>
</protein>
<name>A0A0W0YKD9_9GAMM</name>
<dbReference type="AlphaFoldDB" id="A0A0W0YKD9"/>
<reference evidence="2 3" key="1">
    <citation type="submission" date="2015-11" db="EMBL/GenBank/DDBJ databases">
        <title>Genomic analysis of 38 Legionella species identifies large and diverse effector repertoires.</title>
        <authorList>
            <person name="Burstein D."/>
            <person name="Amaro F."/>
            <person name="Zusman T."/>
            <person name="Lifshitz Z."/>
            <person name="Cohen O."/>
            <person name="Gilbert J.A."/>
            <person name="Pupko T."/>
            <person name="Shuman H.A."/>
            <person name="Segal G."/>
        </authorList>
    </citation>
    <scope>NUCLEOTIDE SEQUENCE [LARGE SCALE GENOMIC DNA]</scope>
    <source>
        <strain evidence="2 3">ATCC 49655</strain>
    </source>
</reference>
<organism evidence="2 3">
    <name type="scientific">Legionella shakespearei DSM 23087</name>
    <dbReference type="NCBI Taxonomy" id="1122169"/>
    <lineage>
        <taxon>Bacteria</taxon>
        <taxon>Pseudomonadati</taxon>
        <taxon>Pseudomonadota</taxon>
        <taxon>Gammaproteobacteria</taxon>
        <taxon>Legionellales</taxon>
        <taxon>Legionellaceae</taxon>
        <taxon>Legionella</taxon>
    </lineage>
</organism>
<evidence type="ECO:0000313" key="3">
    <source>
        <dbReference type="Proteomes" id="UP000054600"/>
    </source>
</evidence>
<evidence type="ECO:0000313" key="2">
    <source>
        <dbReference type="EMBL" id="KTD57303.1"/>
    </source>
</evidence>
<dbReference type="PATRIC" id="fig|1122169.6.peg.3090"/>
<keyword evidence="3" id="KW-1185">Reference proteome</keyword>
<dbReference type="eggNOG" id="ENOG5032B1W">
    <property type="taxonomic scope" value="Bacteria"/>
</dbReference>
<gene>
    <name evidence="2" type="ORF">Lsha_2685</name>
</gene>
<dbReference type="RefSeq" id="WP_018576473.1">
    <property type="nucleotide sequence ID" value="NZ_KB892386.1"/>
</dbReference>
<dbReference type="Proteomes" id="UP000054600">
    <property type="component" value="Unassembled WGS sequence"/>
</dbReference>
<accession>A0A0W0YKD9</accession>
<comment type="caution">
    <text evidence="2">The sequence shown here is derived from an EMBL/GenBank/DDBJ whole genome shotgun (WGS) entry which is preliminary data.</text>
</comment>
<proteinExistence type="predicted"/>
<evidence type="ECO:0000256" key="1">
    <source>
        <dbReference type="SAM" id="MobiDB-lite"/>
    </source>
</evidence>
<feature type="region of interest" description="Disordered" evidence="1">
    <location>
        <begin position="263"/>
        <end position="282"/>
    </location>
</feature>
<dbReference type="STRING" id="1122169.Lsha_2685"/>
<sequence length="282" mass="33087">MKDPFSELRKSLQSVFQLEAMRNDKYTYPPVQQLKEATLRYSPDSNGSFIALLKAIREALPFIEKWRVNFDDLRTSMDTLAKMHHLPPIDWRRFLSHPKVSPHFQFSALNHARQEEDLIAWLEALTRTTFTAKDHAHITQAMVDNRERHGFSQRLKDYLKIHPNFLFVLCTKSENNFIKIAHTRLVLYLTDEQLAHIILQHIPALVQQERGPFERVTRLVNTLNHILSNGRSVTTLCRNAKAEAILKHSLFFQIYLSEEYKHKDEKKPPRQSLEDSALKPHM</sequence>